<evidence type="ECO:0000256" key="1">
    <source>
        <dbReference type="ARBA" id="ARBA00004571"/>
    </source>
</evidence>
<name>A0A545T0H6_9GAMM</name>
<evidence type="ECO:0000256" key="3">
    <source>
        <dbReference type="ARBA" id="ARBA00022452"/>
    </source>
</evidence>
<keyword evidence="9 13" id="KW-0798">TonB box</keyword>
<dbReference type="Gene3D" id="2.170.130.10">
    <property type="entry name" value="TonB-dependent receptor, plug domain"/>
    <property type="match status" value="1"/>
</dbReference>
<keyword evidence="17" id="KW-0675">Receptor</keyword>
<evidence type="ECO:0000256" key="4">
    <source>
        <dbReference type="ARBA" id="ARBA00022496"/>
    </source>
</evidence>
<dbReference type="OrthoDB" id="7386960at2"/>
<dbReference type="InterPro" id="IPR000531">
    <property type="entry name" value="Beta-barrel_TonB"/>
</dbReference>
<keyword evidence="4" id="KW-0410">Iron transport</keyword>
<dbReference type="GO" id="GO:0015344">
    <property type="term" value="F:siderophore uptake transmembrane transporter activity"/>
    <property type="evidence" value="ECO:0007669"/>
    <property type="project" value="TreeGrafter"/>
</dbReference>
<keyword evidence="8" id="KW-0406">Ion transport</keyword>
<feature type="chain" id="PRO_5021874346" evidence="14">
    <location>
        <begin position="27"/>
        <end position="762"/>
    </location>
</feature>
<evidence type="ECO:0000256" key="14">
    <source>
        <dbReference type="SAM" id="SignalP"/>
    </source>
</evidence>
<dbReference type="Proteomes" id="UP000319732">
    <property type="component" value="Unassembled WGS sequence"/>
</dbReference>
<keyword evidence="3 12" id="KW-1134">Transmembrane beta strand</keyword>
<keyword evidence="2 12" id="KW-0813">Transport</keyword>
<dbReference type="InterPro" id="IPR037066">
    <property type="entry name" value="Plug_dom_sf"/>
</dbReference>
<evidence type="ECO:0000313" key="17">
    <source>
        <dbReference type="EMBL" id="TQV70722.1"/>
    </source>
</evidence>
<evidence type="ECO:0000256" key="6">
    <source>
        <dbReference type="ARBA" id="ARBA00022729"/>
    </source>
</evidence>
<dbReference type="Pfam" id="PF00593">
    <property type="entry name" value="TonB_dep_Rec_b-barrel"/>
    <property type="match status" value="1"/>
</dbReference>
<feature type="domain" description="TonB-dependent receptor plug" evidence="16">
    <location>
        <begin position="55"/>
        <end position="165"/>
    </location>
</feature>
<evidence type="ECO:0000256" key="10">
    <source>
        <dbReference type="ARBA" id="ARBA00023136"/>
    </source>
</evidence>
<keyword evidence="7" id="KW-0408">Iron</keyword>
<dbReference type="EMBL" id="VHSG01000023">
    <property type="protein sequence ID" value="TQV70722.1"/>
    <property type="molecule type" value="Genomic_DNA"/>
</dbReference>
<comment type="subcellular location">
    <subcellularLocation>
        <location evidence="1 12">Cell outer membrane</location>
        <topology evidence="1 12">Multi-pass membrane protein</topology>
    </subcellularLocation>
</comment>
<feature type="signal peptide" evidence="14">
    <location>
        <begin position="1"/>
        <end position="26"/>
    </location>
</feature>
<dbReference type="PANTHER" id="PTHR32552">
    <property type="entry name" value="FERRICHROME IRON RECEPTOR-RELATED"/>
    <property type="match status" value="1"/>
</dbReference>
<evidence type="ECO:0000256" key="7">
    <source>
        <dbReference type="ARBA" id="ARBA00023004"/>
    </source>
</evidence>
<dbReference type="Gene3D" id="2.40.170.20">
    <property type="entry name" value="TonB-dependent receptor, beta-barrel domain"/>
    <property type="match status" value="1"/>
</dbReference>
<keyword evidence="11 12" id="KW-0998">Cell outer membrane</keyword>
<feature type="domain" description="TonB-dependent receptor-like beta-barrel" evidence="15">
    <location>
        <begin position="274"/>
        <end position="709"/>
    </location>
</feature>
<reference evidence="17 18" key="1">
    <citation type="submission" date="2019-06" db="EMBL/GenBank/DDBJ databases">
        <title>Whole genome sequence for Cellvibrionaceae sp. R142.</title>
        <authorList>
            <person name="Wang G."/>
        </authorList>
    </citation>
    <scope>NUCLEOTIDE SEQUENCE [LARGE SCALE GENOMIC DNA]</scope>
    <source>
        <strain evidence="17 18">R142</strain>
    </source>
</reference>
<keyword evidence="5 12" id="KW-0812">Transmembrane</keyword>
<keyword evidence="6 14" id="KW-0732">Signal</keyword>
<dbReference type="AlphaFoldDB" id="A0A545T0H6"/>
<protein>
    <submittedName>
        <fullName evidence="17">TonB-dependent receptor</fullName>
    </submittedName>
</protein>
<evidence type="ECO:0000256" key="2">
    <source>
        <dbReference type="ARBA" id="ARBA00022448"/>
    </source>
</evidence>
<keyword evidence="10 12" id="KW-0472">Membrane</keyword>
<proteinExistence type="inferred from homology"/>
<dbReference type="RefSeq" id="WP_142928823.1">
    <property type="nucleotide sequence ID" value="NZ_ML660101.1"/>
</dbReference>
<evidence type="ECO:0000256" key="9">
    <source>
        <dbReference type="ARBA" id="ARBA00023077"/>
    </source>
</evidence>
<dbReference type="InterPro" id="IPR012910">
    <property type="entry name" value="Plug_dom"/>
</dbReference>
<dbReference type="Pfam" id="PF07715">
    <property type="entry name" value="Plug"/>
    <property type="match status" value="1"/>
</dbReference>
<dbReference type="SUPFAM" id="SSF56935">
    <property type="entry name" value="Porins"/>
    <property type="match status" value="1"/>
</dbReference>
<evidence type="ECO:0000259" key="16">
    <source>
        <dbReference type="Pfam" id="PF07715"/>
    </source>
</evidence>
<dbReference type="PANTHER" id="PTHR32552:SF89">
    <property type="entry name" value="CATECHOLATE SIDEROPHORE RECEPTOR FIU"/>
    <property type="match status" value="1"/>
</dbReference>
<evidence type="ECO:0000256" key="12">
    <source>
        <dbReference type="PROSITE-ProRule" id="PRU01360"/>
    </source>
</evidence>
<accession>A0A545T0H6</accession>
<organism evidence="17 18">
    <name type="scientific">Exilibacterium tricleocarpae</name>
    <dbReference type="NCBI Taxonomy" id="2591008"/>
    <lineage>
        <taxon>Bacteria</taxon>
        <taxon>Pseudomonadati</taxon>
        <taxon>Pseudomonadota</taxon>
        <taxon>Gammaproteobacteria</taxon>
        <taxon>Cellvibrionales</taxon>
        <taxon>Cellvibrionaceae</taxon>
        <taxon>Exilibacterium</taxon>
    </lineage>
</organism>
<dbReference type="InterPro" id="IPR036942">
    <property type="entry name" value="Beta-barrel_TonB_sf"/>
</dbReference>
<comment type="similarity">
    <text evidence="12 13">Belongs to the TonB-dependent receptor family.</text>
</comment>
<sequence>MKAPITPTRHSAVTCLLTLATLNPLAAAIAQQSGSNETIDEVIVVGTAGGAGINKQDVSFAVSTLNPEQIERFAPKSTADLFKSIPGVWAESSGGVAGANIDVRGLPGGGDAPFVTLTINGAPIYGTESLSFFEQSSIFRIDETIASVEGLRGGPGAVFGKGEPGLTVNFNLKRGGEETEGRIKYTTSDYDLRRFDGVLSGKLAEDTYYMIGGYVQQSPGIRDAEFTSEKGEQFTINLTREFDRGVINVFTRVTDDHGQWYLPFSLNAGLDEGEFSQLGNATRQREIQINANGDTRVFDFARGRGWDGSVSGADIEFEFGDGWVLRDRLGLTTGDANTFGFVPAGSAIRASALSAQIAGPVTTQGGETLADDDFVQTYGHWVVLKEIRSFVNDLSLSKTFADQHDVTFGLYQSDFSVDDFWSLGNPVAVHNTANGDFLDPAITPDDIAAAGGDAGFGFGLAAVGDARTTAFYLADSWQVNDDWRVDLGIRWEEIEITYSADTSNDGEGFPDGTRDINTKIEDDQIAYTAGVNWDVNDNTGIFARYSKGFLFPSFDNVRENQLEVNDIDQYELGVKYGSERFDVFATAFFNTNDSFDSVVGGNATASAFETEAMGLEIDAVTEFGPVRVTLSGVVQDTEVTESTIASNVGNTVLRQPDFQFRLEPSYDFTVGEFNGTLYAAATFVDDRFGDLDNEVDLPSYEKYDLGLQLQAESGIFFQLHMDNVSDSDGITEGDPRNPASPNGRPILGRSLRLSIGYDFSAL</sequence>
<dbReference type="InterPro" id="IPR039426">
    <property type="entry name" value="TonB-dep_rcpt-like"/>
</dbReference>
<evidence type="ECO:0000313" key="18">
    <source>
        <dbReference type="Proteomes" id="UP000319732"/>
    </source>
</evidence>
<comment type="caution">
    <text evidence="17">The sequence shown here is derived from an EMBL/GenBank/DDBJ whole genome shotgun (WGS) entry which is preliminary data.</text>
</comment>
<evidence type="ECO:0000256" key="8">
    <source>
        <dbReference type="ARBA" id="ARBA00023065"/>
    </source>
</evidence>
<evidence type="ECO:0000259" key="15">
    <source>
        <dbReference type="Pfam" id="PF00593"/>
    </source>
</evidence>
<evidence type="ECO:0000256" key="5">
    <source>
        <dbReference type="ARBA" id="ARBA00022692"/>
    </source>
</evidence>
<evidence type="ECO:0000256" key="13">
    <source>
        <dbReference type="RuleBase" id="RU003357"/>
    </source>
</evidence>
<gene>
    <name evidence="17" type="ORF">FKG94_20545</name>
</gene>
<dbReference type="GO" id="GO:0009279">
    <property type="term" value="C:cell outer membrane"/>
    <property type="evidence" value="ECO:0007669"/>
    <property type="project" value="UniProtKB-SubCell"/>
</dbReference>
<keyword evidence="18" id="KW-1185">Reference proteome</keyword>
<evidence type="ECO:0000256" key="11">
    <source>
        <dbReference type="ARBA" id="ARBA00023237"/>
    </source>
</evidence>
<dbReference type="PROSITE" id="PS52016">
    <property type="entry name" value="TONB_DEPENDENT_REC_3"/>
    <property type="match status" value="1"/>
</dbReference>